<evidence type="ECO:0000256" key="5">
    <source>
        <dbReference type="ARBA" id="ARBA00022695"/>
    </source>
</evidence>
<evidence type="ECO:0000256" key="8">
    <source>
        <dbReference type="ARBA" id="ARBA00023125"/>
    </source>
</evidence>
<dbReference type="GO" id="GO:0009360">
    <property type="term" value="C:DNA polymerase III complex"/>
    <property type="evidence" value="ECO:0007669"/>
    <property type="project" value="InterPro"/>
</dbReference>
<evidence type="ECO:0000256" key="2">
    <source>
        <dbReference type="ARBA" id="ARBA00010752"/>
    </source>
</evidence>
<evidence type="ECO:0000256" key="9">
    <source>
        <dbReference type="PIRNR" id="PIRNR000804"/>
    </source>
</evidence>
<dbReference type="CDD" id="cd00140">
    <property type="entry name" value="beta_clamp"/>
    <property type="match status" value="1"/>
</dbReference>
<keyword evidence="4 9" id="KW-0808">Transferase</keyword>
<comment type="function">
    <text evidence="9">Confers DNA tethering and processivity to DNA polymerases and other proteins. Acts as a clamp, forming a ring around DNA (a reaction catalyzed by the clamp-loading complex) which diffuses in an ATP-independent manner freely and bidirectionally along dsDNA. Initially characterized for its ability to contact the catalytic subunit of DNA polymerase III (Pol III), a complex, multichain enzyme responsible for most of the replicative synthesis in bacteria; Pol III exhibits 3'-5' exonuclease proofreading activity. The beta chain is required for initiation of replication as well as for processivity of DNA replication.</text>
</comment>
<sequence length="370" mass="40446">MLISVERNQFLKGLSIIEHAIGRSPTLPVLGYVLLKTVDNILELTATNLELSITTRISAKIQTPGVISVPYRTLGGLLHNLSHAIIELKGVRETLEINTPAQKAKIQGGAVNEFPLIPDVKTKNIIRFQNPHTLTEDLDSVLPAVAASDVRPELNGVLLEVGEEETVFAATDTFRLAVRSTKDVEAKEPKVAILPKRTAEVLSKLMRDAKHVDGHLSLTQALFTDGTTSIVSRLIEGSFPDFSAILPKQESAAIRLSREEFLQELNAASLFTSRLNDVSLTIQPQKANLLISAHNPDIGEYETAVKGAAHGQKITLAFNYRYLIDGLAGFSGDQQIDFVFVGEGKPGLMRPANTKDERNVYLVMPIRTNA</sequence>
<dbReference type="InterPro" id="IPR046938">
    <property type="entry name" value="DNA_clamp_sf"/>
</dbReference>
<dbReference type="InterPro" id="IPR001001">
    <property type="entry name" value="DNA_polIII_beta"/>
</dbReference>
<dbReference type="InterPro" id="IPR022635">
    <property type="entry name" value="DNA_polIII_beta_C"/>
</dbReference>
<proteinExistence type="inferred from homology"/>
<evidence type="ECO:0000259" key="10">
    <source>
        <dbReference type="Pfam" id="PF00712"/>
    </source>
</evidence>
<name>A0A1G2PK73_9BACT</name>
<dbReference type="AlphaFoldDB" id="A0A1G2PK73"/>
<accession>A0A1G2PK73</accession>
<keyword evidence="8" id="KW-0238">DNA-binding</keyword>
<evidence type="ECO:0000256" key="4">
    <source>
        <dbReference type="ARBA" id="ARBA00022679"/>
    </source>
</evidence>
<comment type="similarity">
    <text evidence="2 9">Belongs to the beta sliding clamp family.</text>
</comment>
<dbReference type="Gene3D" id="3.10.150.10">
    <property type="entry name" value="DNA Polymerase III, subunit A, domain 2"/>
    <property type="match status" value="1"/>
</dbReference>
<evidence type="ECO:0000313" key="13">
    <source>
        <dbReference type="EMBL" id="OHA48724.1"/>
    </source>
</evidence>
<evidence type="ECO:0000259" key="11">
    <source>
        <dbReference type="Pfam" id="PF02767"/>
    </source>
</evidence>
<comment type="caution">
    <text evidence="13">The sequence shown here is derived from an EMBL/GenBank/DDBJ whole genome shotgun (WGS) entry which is preliminary data.</text>
</comment>
<dbReference type="Gene3D" id="3.70.10.10">
    <property type="match status" value="1"/>
</dbReference>
<gene>
    <name evidence="13" type="ORF">A2806_01200</name>
</gene>
<feature type="domain" description="DNA polymerase III beta sliding clamp N-terminal" evidence="10">
    <location>
        <begin position="1"/>
        <end position="118"/>
    </location>
</feature>
<feature type="domain" description="DNA polymerase III beta sliding clamp C-terminal" evidence="12">
    <location>
        <begin position="245"/>
        <end position="367"/>
    </location>
</feature>
<dbReference type="Proteomes" id="UP000177629">
    <property type="component" value="Unassembled WGS sequence"/>
</dbReference>
<dbReference type="PANTHER" id="PTHR30478">
    <property type="entry name" value="DNA POLYMERASE III SUBUNIT BETA"/>
    <property type="match status" value="1"/>
</dbReference>
<keyword evidence="7 9" id="KW-0239">DNA-directed DNA polymerase</keyword>
<evidence type="ECO:0000256" key="3">
    <source>
        <dbReference type="ARBA" id="ARBA00022490"/>
    </source>
</evidence>
<dbReference type="InterPro" id="IPR022637">
    <property type="entry name" value="DNA_polIII_beta_cen"/>
</dbReference>
<dbReference type="GO" id="GO:0003677">
    <property type="term" value="F:DNA binding"/>
    <property type="evidence" value="ECO:0007669"/>
    <property type="project" value="UniProtKB-UniRule"/>
</dbReference>
<dbReference type="Pfam" id="PF00712">
    <property type="entry name" value="DNA_pol3_beta"/>
    <property type="match status" value="1"/>
</dbReference>
<dbReference type="GO" id="GO:0006271">
    <property type="term" value="P:DNA strand elongation involved in DNA replication"/>
    <property type="evidence" value="ECO:0007669"/>
    <property type="project" value="TreeGrafter"/>
</dbReference>
<dbReference type="EMBL" id="MHSS01000004">
    <property type="protein sequence ID" value="OHA48724.1"/>
    <property type="molecule type" value="Genomic_DNA"/>
</dbReference>
<keyword evidence="6 9" id="KW-0235">DNA replication</keyword>
<dbReference type="Pfam" id="PF02768">
    <property type="entry name" value="DNA_pol3_beta_3"/>
    <property type="match status" value="1"/>
</dbReference>
<evidence type="ECO:0000313" key="14">
    <source>
        <dbReference type="Proteomes" id="UP000177629"/>
    </source>
</evidence>
<comment type="subcellular location">
    <subcellularLocation>
        <location evidence="1 9">Cytoplasm</location>
    </subcellularLocation>
</comment>
<dbReference type="GO" id="GO:0005737">
    <property type="term" value="C:cytoplasm"/>
    <property type="evidence" value="ECO:0007669"/>
    <property type="project" value="UniProtKB-SubCell"/>
</dbReference>
<evidence type="ECO:0000259" key="12">
    <source>
        <dbReference type="Pfam" id="PF02768"/>
    </source>
</evidence>
<dbReference type="NCBIfam" id="TIGR00663">
    <property type="entry name" value="dnan"/>
    <property type="match status" value="1"/>
</dbReference>
<dbReference type="GO" id="GO:0003887">
    <property type="term" value="F:DNA-directed DNA polymerase activity"/>
    <property type="evidence" value="ECO:0007669"/>
    <property type="project" value="UniProtKB-UniRule"/>
</dbReference>
<reference evidence="13 14" key="1">
    <citation type="journal article" date="2016" name="Nat. Commun.">
        <title>Thousands of microbial genomes shed light on interconnected biogeochemical processes in an aquifer system.</title>
        <authorList>
            <person name="Anantharaman K."/>
            <person name="Brown C.T."/>
            <person name="Hug L.A."/>
            <person name="Sharon I."/>
            <person name="Castelle C.J."/>
            <person name="Probst A.J."/>
            <person name="Thomas B.C."/>
            <person name="Singh A."/>
            <person name="Wilkins M.J."/>
            <person name="Karaoz U."/>
            <person name="Brodie E.L."/>
            <person name="Williams K.H."/>
            <person name="Hubbard S.S."/>
            <person name="Banfield J.F."/>
        </authorList>
    </citation>
    <scope>NUCLEOTIDE SEQUENCE [LARGE SCALE GENOMIC DNA]</scope>
</reference>
<organism evidence="13 14">
    <name type="scientific">Candidatus Terrybacteria bacterium RIFCSPHIGHO2_01_FULL_48_17</name>
    <dbReference type="NCBI Taxonomy" id="1802362"/>
    <lineage>
        <taxon>Bacteria</taxon>
        <taxon>Candidatus Terryibacteriota</taxon>
    </lineage>
</organism>
<keyword evidence="3 9" id="KW-0963">Cytoplasm</keyword>
<evidence type="ECO:0000256" key="6">
    <source>
        <dbReference type="ARBA" id="ARBA00022705"/>
    </source>
</evidence>
<dbReference type="PIRSF" id="PIRSF000804">
    <property type="entry name" value="DNA_pol_III_b"/>
    <property type="match status" value="1"/>
</dbReference>
<dbReference type="SMART" id="SM00480">
    <property type="entry name" value="POL3Bc"/>
    <property type="match status" value="1"/>
</dbReference>
<dbReference type="GO" id="GO:0008408">
    <property type="term" value="F:3'-5' exonuclease activity"/>
    <property type="evidence" value="ECO:0007669"/>
    <property type="project" value="InterPro"/>
</dbReference>
<feature type="domain" description="DNA polymerase III beta sliding clamp central" evidence="11">
    <location>
        <begin position="134"/>
        <end position="241"/>
    </location>
</feature>
<dbReference type="STRING" id="1802362.A2806_01200"/>
<evidence type="ECO:0000256" key="7">
    <source>
        <dbReference type="ARBA" id="ARBA00022932"/>
    </source>
</evidence>
<dbReference type="PANTHER" id="PTHR30478:SF0">
    <property type="entry name" value="BETA SLIDING CLAMP"/>
    <property type="match status" value="1"/>
</dbReference>
<comment type="subunit">
    <text evidence="9">Forms a ring-shaped head-to-tail homodimer around DNA.</text>
</comment>
<dbReference type="Pfam" id="PF02767">
    <property type="entry name" value="DNA_pol3_beta_2"/>
    <property type="match status" value="1"/>
</dbReference>
<keyword evidence="5 9" id="KW-0548">Nucleotidyltransferase</keyword>
<protein>
    <recommendedName>
        <fullName evidence="9">Beta sliding clamp</fullName>
    </recommendedName>
</protein>
<evidence type="ECO:0000256" key="1">
    <source>
        <dbReference type="ARBA" id="ARBA00004496"/>
    </source>
</evidence>
<dbReference type="SUPFAM" id="SSF55979">
    <property type="entry name" value="DNA clamp"/>
    <property type="match status" value="3"/>
</dbReference>
<dbReference type="InterPro" id="IPR022634">
    <property type="entry name" value="DNA_polIII_beta_N"/>
</dbReference>